<gene>
    <name evidence="1" type="ORF">TorRG33x02_083020</name>
</gene>
<comment type="caution">
    <text evidence="1">The sequence shown here is derived from an EMBL/GenBank/DDBJ whole genome shotgun (WGS) entry which is preliminary data.</text>
</comment>
<dbReference type="EMBL" id="JXTC01000042">
    <property type="protein sequence ID" value="PON95779.1"/>
    <property type="molecule type" value="Genomic_DNA"/>
</dbReference>
<reference evidence="2" key="1">
    <citation type="submission" date="2016-06" db="EMBL/GenBank/DDBJ databases">
        <title>Parallel loss of symbiosis genes in relatives of nitrogen-fixing non-legume Parasponia.</title>
        <authorList>
            <person name="Van Velzen R."/>
            <person name="Holmer R."/>
            <person name="Bu F."/>
            <person name="Rutten L."/>
            <person name="Van Zeijl A."/>
            <person name="Liu W."/>
            <person name="Santuari L."/>
            <person name="Cao Q."/>
            <person name="Sharma T."/>
            <person name="Shen D."/>
            <person name="Roswanjaya Y."/>
            <person name="Wardhani T."/>
            <person name="Kalhor M.S."/>
            <person name="Jansen J."/>
            <person name="Van den Hoogen J."/>
            <person name="Gungor B."/>
            <person name="Hartog M."/>
            <person name="Hontelez J."/>
            <person name="Verver J."/>
            <person name="Yang W.-C."/>
            <person name="Schijlen E."/>
            <person name="Repin R."/>
            <person name="Schilthuizen M."/>
            <person name="Schranz E."/>
            <person name="Heidstra R."/>
            <person name="Miyata K."/>
            <person name="Fedorova E."/>
            <person name="Kohlen W."/>
            <person name="Bisseling T."/>
            <person name="Smit S."/>
            <person name="Geurts R."/>
        </authorList>
    </citation>
    <scope>NUCLEOTIDE SEQUENCE [LARGE SCALE GENOMIC DNA]</scope>
    <source>
        <strain evidence="2">cv. RG33-2</strain>
    </source>
</reference>
<keyword evidence="2" id="KW-1185">Reference proteome</keyword>
<dbReference type="Proteomes" id="UP000237000">
    <property type="component" value="Unassembled WGS sequence"/>
</dbReference>
<sequence length="68" mass="7377">ANRTTPGPIFLFAGEPSSARSSHQAHHGRAGLAWLNSACPVRTLKLVMGGLDWPSLHILPSLYLIHHL</sequence>
<accession>A0A2P5FDC4</accession>
<protein>
    <submittedName>
        <fullName evidence="1">Uncharacterized protein</fullName>
    </submittedName>
</protein>
<name>A0A2P5FDC4_TREOI</name>
<dbReference type="AlphaFoldDB" id="A0A2P5FDC4"/>
<dbReference type="InParanoid" id="A0A2P5FDC4"/>
<evidence type="ECO:0000313" key="2">
    <source>
        <dbReference type="Proteomes" id="UP000237000"/>
    </source>
</evidence>
<proteinExistence type="predicted"/>
<organism evidence="1 2">
    <name type="scientific">Trema orientale</name>
    <name type="common">Charcoal tree</name>
    <name type="synonym">Celtis orientalis</name>
    <dbReference type="NCBI Taxonomy" id="63057"/>
    <lineage>
        <taxon>Eukaryota</taxon>
        <taxon>Viridiplantae</taxon>
        <taxon>Streptophyta</taxon>
        <taxon>Embryophyta</taxon>
        <taxon>Tracheophyta</taxon>
        <taxon>Spermatophyta</taxon>
        <taxon>Magnoliopsida</taxon>
        <taxon>eudicotyledons</taxon>
        <taxon>Gunneridae</taxon>
        <taxon>Pentapetalae</taxon>
        <taxon>rosids</taxon>
        <taxon>fabids</taxon>
        <taxon>Rosales</taxon>
        <taxon>Cannabaceae</taxon>
        <taxon>Trema</taxon>
    </lineage>
</organism>
<feature type="non-terminal residue" evidence="1">
    <location>
        <position position="1"/>
    </location>
</feature>
<evidence type="ECO:0000313" key="1">
    <source>
        <dbReference type="EMBL" id="PON95779.1"/>
    </source>
</evidence>